<evidence type="ECO:0000313" key="1">
    <source>
        <dbReference type="EMBL" id="AIT70627.1"/>
    </source>
</evidence>
<dbReference type="InterPro" id="IPR022819">
    <property type="entry name" value="Poxvirus_Bcl-2-like"/>
</dbReference>
<sequence length="150" mass="17525">MIRPKIDSFTNDFKTFKQLLIDYLIWSSKSLRSREPARQLFLAFETFKKDAMVIFGNNLTEIAREMYLDSKHGYERTKNLIEIYVANERYLTEICAIIGILARAANYWGGDFTFNNISAKVVLLFCNLITDENLEYIMAPISIRIQKYNA</sequence>
<dbReference type="Proteomes" id="UP000121784">
    <property type="component" value="Segment"/>
</dbReference>
<dbReference type="Gene3D" id="1.10.437.20">
    <property type="entry name" value="dsDNA poxvirus"/>
    <property type="match status" value="1"/>
</dbReference>
<dbReference type="EMBL" id="KM595078">
    <property type="protein sequence ID" value="AIT70627.1"/>
    <property type="molecule type" value="Genomic_DNA"/>
</dbReference>
<proteinExistence type="predicted"/>
<gene>
    <name evidence="1" type="primary">12</name>
    <name evidence="2" type="synonym">174</name>
</gene>
<reference evidence="1 3" key="1">
    <citation type="submission" date="2014-09" db="EMBL/GenBank/DDBJ databases">
        <title>Complete Genome Sequence of the Embu Virus Strain SPAn 880.</title>
        <authorList>
            <person name="Ibrahim M.S."/>
            <person name="Antwerpen M.H."/>
            <person name="Georgi E."/>
            <person name="Vette P."/>
            <person name="Zoeller G."/>
            <person name="Meyer H."/>
        </authorList>
    </citation>
    <scope>NUCLEOTIDE SEQUENCE [LARGE SCALE GENOMIC DNA]</scope>
    <source>
        <strain evidence="1">SPAn880</strain>
    </source>
</reference>
<protein>
    <submittedName>
        <fullName evidence="2">NFkB inhibitor</fullName>
    </submittedName>
</protein>
<name>A0A097IVJ3_9POXV</name>
<evidence type="ECO:0000313" key="3">
    <source>
        <dbReference type="Proteomes" id="UP000121784"/>
    </source>
</evidence>
<accession>A0A097IVJ3</accession>
<organism evidence="1 3">
    <name type="scientific">Cotia virus</name>
    <dbReference type="NCBI Taxonomy" id="39444"/>
    <lineage>
        <taxon>Viruses</taxon>
        <taxon>Varidnaviria</taxon>
        <taxon>Bamfordvirae</taxon>
        <taxon>Nucleocytoviricota</taxon>
        <taxon>Pokkesviricetes</taxon>
        <taxon>Chitovirales</taxon>
        <taxon>Poxviridae</taxon>
        <taxon>Chordopoxvirinae</taxon>
        <taxon>Oryzopoxvirus</taxon>
        <taxon>Oryzopoxvirus cotia</taxon>
    </lineage>
</organism>
<dbReference type="Pfam" id="PF06227">
    <property type="entry name" value="Poxv_Bcl-2-like"/>
    <property type="match status" value="1"/>
</dbReference>
<evidence type="ECO:0000313" key="2">
    <source>
        <dbReference type="EMBL" id="AIT70789.1"/>
    </source>
</evidence>
<dbReference type="EMBL" id="KM595078">
    <property type="protein sequence ID" value="AIT70789.1"/>
    <property type="molecule type" value="Genomic_DNA"/>
</dbReference>
<dbReference type="InterPro" id="IPR043018">
    <property type="entry name" value="Poxvirus_sf"/>
</dbReference>